<dbReference type="InterPro" id="IPR025460">
    <property type="entry name" value="DUF4280"/>
</dbReference>
<protein>
    <submittedName>
        <fullName evidence="1">DUF4280 domain-containing protein</fullName>
    </submittedName>
</protein>
<name>A0A5C0UFH7_9PROT</name>
<proteinExistence type="predicted"/>
<keyword evidence="2" id="KW-1185">Reference proteome</keyword>
<dbReference type="Proteomes" id="UP000324924">
    <property type="component" value="Chromosome"/>
</dbReference>
<dbReference type="OrthoDB" id="4825649at2"/>
<reference evidence="1 2" key="1">
    <citation type="submission" date="2019-08" db="EMBL/GenBank/DDBJ databases">
        <title>Highly reduced genomes of protist endosymbionts show evolutionary convergence.</title>
        <authorList>
            <person name="George E."/>
            <person name="Husnik F."/>
            <person name="Tashyreva D."/>
            <person name="Prokopchuk G."/>
            <person name="Horak A."/>
            <person name="Kwong W.K."/>
            <person name="Lukes J."/>
            <person name="Keeling P.J."/>
        </authorList>
    </citation>
    <scope>NUCLEOTIDE SEQUENCE [LARGE SCALE GENOMIC DNA]</scope>
    <source>
        <strain evidence="1">1604HC</strain>
    </source>
</reference>
<sequence>MKMISVTSSGCMSCTMGLIPSMLGVLPINRVMTDSKIQSNIMDHMPLVNVMSFGMCKTPTNPAVAAVIIASLGSVTQAPCIPMTMSPWMPGSPTVLVGGKPAVSKDCKLMCAYGGMISITSPGQFTAKIP</sequence>
<dbReference type="AlphaFoldDB" id="A0A5C0UFH7"/>
<accession>A0A5C0UFH7</accession>
<organism evidence="1 2">
    <name type="scientific">Candidatus Nesciobacter abundans</name>
    <dbReference type="NCBI Taxonomy" id="2601668"/>
    <lineage>
        <taxon>Bacteria</taxon>
        <taxon>Pseudomonadati</taxon>
        <taxon>Pseudomonadota</taxon>
        <taxon>Alphaproteobacteria</taxon>
        <taxon>Holosporales</taxon>
        <taxon>Holosporaceae</taxon>
        <taxon>Candidatus Nesciobacter</taxon>
    </lineage>
</organism>
<dbReference type="EMBL" id="CP043314">
    <property type="protein sequence ID" value="QEK38856.1"/>
    <property type="molecule type" value="Genomic_DNA"/>
</dbReference>
<dbReference type="KEGG" id="nabu:FZC36_00150"/>
<dbReference type="Pfam" id="PF14107">
    <property type="entry name" value="DUF4280"/>
    <property type="match status" value="1"/>
</dbReference>
<evidence type="ECO:0000313" key="2">
    <source>
        <dbReference type="Proteomes" id="UP000324924"/>
    </source>
</evidence>
<evidence type="ECO:0000313" key="1">
    <source>
        <dbReference type="EMBL" id="QEK38856.1"/>
    </source>
</evidence>
<gene>
    <name evidence="1" type="ORF">FZC36_00150</name>
</gene>